<dbReference type="CDD" id="cd00293">
    <property type="entry name" value="USP-like"/>
    <property type="match status" value="1"/>
</dbReference>
<dbReference type="FunFam" id="3.40.50.620:FF:000177">
    <property type="entry name" value="probable receptor-like serine/threonine-protein kinase At5g57670"/>
    <property type="match status" value="1"/>
</dbReference>
<dbReference type="PROSITE" id="PS50011">
    <property type="entry name" value="PROTEIN_KINASE_DOM"/>
    <property type="match status" value="1"/>
</dbReference>
<dbReference type="FunFam" id="1.10.510.10:FF:000284">
    <property type="entry name" value="Putative receptor-like serine/threonine-protein kinase"/>
    <property type="match status" value="1"/>
</dbReference>
<feature type="binding site" evidence="5">
    <location>
        <position position="452"/>
    </location>
    <ligand>
        <name>ATP</name>
        <dbReference type="ChEBI" id="CHEBI:30616"/>
    </ligand>
</feature>
<dbReference type="PANTHER" id="PTHR47987:SF2">
    <property type="entry name" value="PROTEIN KINASE DOMAIN-CONTAINING PROTEIN"/>
    <property type="match status" value="1"/>
</dbReference>
<dbReference type="InterPro" id="IPR017441">
    <property type="entry name" value="Protein_kinase_ATP_BS"/>
</dbReference>
<evidence type="ECO:0000256" key="3">
    <source>
        <dbReference type="ARBA" id="ARBA00022777"/>
    </source>
</evidence>
<dbReference type="InterPro" id="IPR011009">
    <property type="entry name" value="Kinase-like_dom_sf"/>
</dbReference>
<keyword evidence="4 5" id="KW-0067">ATP-binding</keyword>
<dbReference type="SUPFAM" id="SSF56112">
    <property type="entry name" value="Protein kinase-like (PK-like)"/>
    <property type="match status" value="1"/>
</dbReference>
<protein>
    <recommendedName>
        <fullName evidence="7">Protein kinase domain-containing protein</fullName>
    </recommendedName>
</protein>
<dbReference type="SMART" id="SM00220">
    <property type="entry name" value="S_TKc"/>
    <property type="match status" value="1"/>
</dbReference>
<evidence type="ECO:0000256" key="5">
    <source>
        <dbReference type="PROSITE-ProRule" id="PRU10141"/>
    </source>
</evidence>
<dbReference type="GO" id="GO:0004672">
    <property type="term" value="F:protein kinase activity"/>
    <property type="evidence" value="ECO:0007669"/>
    <property type="project" value="InterPro"/>
</dbReference>
<dbReference type="AlphaFoldDB" id="A0A8K0H6Z4"/>
<reference evidence="8" key="1">
    <citation type="submission" date="2020-03" db="EMBL/GenBank/DDBJ databases">
        <title>A high-quality chromosome-level genome assembly of a woody plant with both climbing and erect habits, Rhamnella rubrinervis.</title>
        <authorList>
            <person name="Lu Z."/>
            <person name="Yang Y."/>
            <person name="Zhu X."/>
            <person name="Sun Y."/>
        </authorList>
    </citation>
    <scope>NUCLEOTIDE SEQUENCE</scope>
    <source>
        <strain evidence="8">BYM</strain>
        <tissue evidence="8">Leaf</tissue>
    </source>
</reference>
<dbReference type="InterPro" id="IPR014729">
    <property type="entry name" value="Rossmann-like_a/b/a_fold"/>
</dbReference>
<dbReference type="FunFam" id="3.30.200.20:FF:000268">
    <property type="entry name" value="probable receptor-like serine/threonine-protein kinase At5g57670"/>
    <property type="match status" value="1"/>
</dbReference>
<comment type="caution">
    <text evidence="8">The sequence shown here is derived from an EMBL/GenBank/DDBJ whole genome shotgun (WGS) entry which is preliminary data.</text>
</comment>
<feature type="domain" description="Protein kinase" evidence="7">
    <location>
        <begin position="424"/>
        <end position="701"/>
    </location>
</feature>
<dbReference type="PANTHER" id="PTHR47987">
    <property type="entry name" value="OS08G0249100 PROTEIN"/>
    <property type="match status" value="1"/>
</dbReference>
<dbReference type="EMBL" id="VOIH02000005">
    <property type="protein sequence ID" value="KAF3447046.1"/>
    <property type="molecule type" value="Genomic_DNA"/>
</dbReference>
<evidence type="ECO:0000313" key="8">
    <source>
        <dbReference type="EMBL" id="KAF3447046.1"/>
    </source>
</evidence>
<keyword evidence="1" id="KW-0808">Transferase</keyword>
<dbReference type="PROSITE" id="PS00107">
    <property type="entry name" value="PROTEIN_KINASE_ATP"/>
    <property type="match status" value="1"/>
</dbReference>
<evidence type="ECO:0000256" key="1">
    <source>
        <dbReference type="ARBA" id="ARBA00022679"/>
    </source>
</evidence>
<dbReference type="SUPFAM" id="SSF52402">
    <property type="entry name" value="Adenine nucleotide alpha hydrolases-like"/>
    <property type="match status" value="1"/>
</dbReference>
<dbReference type="Pfam" id="PF00069">
    <property type="entry name" value="Pkinase"/>
    <property type="match status" value="1"/>
</dbReference>
<evidence type="ECO:0000259" key="7">
    <source>
        <dbReference type="PROSITE" id="PS50011"/>
    </source>
</evidence>
<feature type="region of interest" description="Disordered" evidence="6">
    <location>
        <begin position="246"/>
        <end position="270"/>
    </location>
</feature>
<dbReference type="InterPro" id="IPR008271">
    <property type="entry name" value="Ser/Thr_kinase_AS"/>
</dbReference>
<feature type="compositionally biased region" description="Acidic residues" evidence="6">
    <location>
        <begin position="257"/>
        <end position="267"/>
    </location>
</feature>
<dbReference type="GO" id="GO:0005524">
    <property type="term" value="F:ATP binding"/>
    <property type="evidence" value="ECO:0007669"/>
    <property type="project" value="UniProtKB-UniRule"/>
</dbReference>
<dbReference type="InterPro" id="IPR000719">
    <property type="entry name" value="Prot_kinase_dom"/>
</dbReference>
<keyword evidence="2 5" id="KW-0547">Nucleotide-binding</keyword>
<keyword evidence="9" id="KW-1185">Reference proteome</keyword>
<dbReference type="Gene3D" id="3.40.50.620">
    <property type="entry name" value="HUPs"/>
    <property type="match status" value="1"/>
</dbReference>
<gene>
    <name evidence="8" type="ORF">FNV43_RR12226</name>
</gene>
<evidence type="ECO:0000256" key="6">
    <source>
        <dbReference type="SAM" id="MobiDB-lite"/>
    </source>
</evidence>
<dbReference type="PROSITE" id="PS00108">
    <property type="entry name" value="PROTEIN_KINASE_ST"/>
    <property type="match status" value="1"/>
</dbReference>
<name>A0A8K0H6Z4_9ROSA</name>
<dbReference type="Gene3D" id="1.10.510.10">
    <property type="entry name" value="Transferase(Phosphotransferase) domain 1"/>
    <property type="match status" value="1"/>
</dbReference>
<dbReference type="Proteomes" id="UP000796880">
    <property type="component" value="Unassembled WGS sequence"/>
</dbReference>
<dbReference type="OrthoDB" id="654677at2759"/>
<proteinExistence type="predicted"/>
<evidence type="ECO:0000256" key="2">
    <source>
        <dbReference type="ARBA" id="ARBA00022741"/>
    </source>
</evidence>
<dbReference type="InterPro" id="IPR046958">
    <property type="entry name" value="RBK1/2/STUNTED"/>
</dbReference>
<keyword evidence="3" id="KW-0418">Kinase</keyword>
<organism evidence="8 9">
    <name type="scientific">Rhamnella rubrinervis</name>
    <dbReference type="NCBI Taxonomy" id="2594499"/>
    <lineage>
        <taxon>Eukaryota</taxon>
        <taxon>Viridiplantae</taxon>
        <taxon>Streptophyta</taxon>
        <taxon>Embryophyta</taxon>
        <taxon>Tracheophyta</taxon>
        <taxon>Spermatophyta</taxon>
        <taxon>Magnoliopsida</taxon>
        <taxon>eudicotyledons</taxon>
        <taxon>Gunneridae</taxon>
        <taxon>Pentapetalae</taxon>
        <taxon>rosids</taxon>
        <taxon>fabids</taxon>
        <taxon>Rosales</taxon>
        <taxon>Rhamnaceae</taxon>
        <taxon>rhamnoid group</taxon>
        <taxon>Rhamneae</taxon>
        <taxon>Rhamnella</taxon>
    </lineage>
</organism>
<evidence type="ECO:0000313" key="9">
    <source>
        <dbReference type="Proteomes" id="UP000796880"/>
    </source>
</evidence>
<dbReference type="Gene3D" id="3.30.200.20">
    <property type="entry name" value="Phosphorylase Kinase, domain 1"/>
    <property type="match status" value="1"/>
</dbReference>
<sequence length="772" mass="84823">MVQQNGFGREEEVESSGGRTVVVGVNLDSQSRELLTWALVKVAQPGDCVIALHVLHKNEIVDRDGKSSLLSLVKSFDSVLAVYEGFCNLKQVDLKLKVCRGTSVKKILVREVKSYSATKLIVGTARSHHKIRSSTTLAKYCAKKLSKDCGVLAVNNGKVVFKRDGPATINDPQGNEDHRRNGLLSAFYRSLSIPSEEQNGGNSNVGLKEKNNGGYHQTLEECLAKAVVDSKDSVAKQNCSICAPASSLPDKSCNQSSEEESSGDGGEEDKSLALVPVVERVEEAAPSSISLLIRELPEVRPGWPLLRRAVLSDRNGSERSLTRKIPVVQWAMQLPSRHPSPAPNFEQRQITCYPGEEENLSSNLNSESGAIVLVGTDTQNSPPSLSPENKSKNLTFELEGFPDKYSLTCRLFKYQELLSATSNFLAENLIGKGGSSQVYRGCLPDGKELAVKLLRPSEGVLKEFVLEIEIITTLHHKNIISLLGFCFEENNLLLVYDFLSRGSLEENLHGNKKDTLAFGWSERYKVAVGIAEALEYLHNGSAQPVIHRDVKSSNILLSDDFEPQLSDFGLATWALTSSSHITCTDVAGTFGYLAPEYFMYGKVNNKIDVYAYGVVLLELLSGRKPISSEYPKGQESLVMWAKPILNGGKVSKLLDPCLGSNYDQEQLERMVLAATLCIRSAPRARPQMGLVLKLLQGDAELTKWARLQVNNTSNEADTIDDEASCPRSNLQSHLNLALLDVEDDSLSMSSIEQSVCLEDYLQGRWSRSSSFD</sequence>
<accession>A0A8K0H6Z4</accession>
<evidence type="ECO:0000256" key="4">
    <source>
        <dbReference type="ARBA" id="ARBA00022840"/>
    </source>
</evidence>